<feature type="compositionally biased region" description="Polar residues" evidence="8">
    <location>
        <begin position="214"/>
        <end position="223"/>
    </location>
</feature>
<dbReference type="AlphaFoldDB" id="A0A1S3IUG4"/>
<dbReference type="Pfam" id="PF23320">
    <property type="entry name" value="Zn_SUZ12"/>
    <property type="match status" value="1"/>
</dbReference>
<evidence type="ECO:0000259" key="10">
    <source>
        <dbReference type="Pfam" id="PF23320"/>
    </source>
</evidence>
<name>A0A1S3IUG4_LINAN</name>
<keyword evidence="6" id="KW-0805">Transcription regulation</keyword>
<evidence type="ECO:0000259" key="9">
    <source>
        <dbReference type="Pfam" id="PF09733"/>
    </source>
</evidence>
<dbReference type="PANTHER" id="PTHR22597">
    <property type="entry name" value="POLYCOMB GROUP PROTEIN"/>
    <property type="match status" value="1"/>
</dbReference>
<evidence type="ECO:0000256" key="7">
    <source>
        <dbReference type="ARBA" id="ARBA00023163"/>
    </source>
</evidence>
<dbReference type="GO" id="GO:0006325">
    <property type="term" value="P:chromatin organization"/>
    <property type="evidence" value="ECO:0007669"/>
    <property type="project" value="UniProtKB-KW"/>
</dbReference>
<dbReference type="GeneID" id="106167361"/>
<feature type="region of interest" description="Disordered" evidence="8">
    <location>
        <begin position="1"/>
        <end position="33"/>
    </location>
</feature>
<evidence type="ECO:0000256" key="6">
    <source>
        <dbReference type="ARBA" id="ARBA00023015"/>
    </source>
</evidence>
<accession>A0A1S3IUG4</accession>
<keyword evidence="7" id="KW-0804">Transcription</keyword>
<dbReference type="GO" id="GO:0031490">
    <property type="term" value="F:chromatin DNA binding"/>
    <property type="evidence" value="ECO:0007669"/>
    <property type="project" value="TreeGrafter"/>
</dbReference>
<dbReference type="STRING" id="7574.A0A1S3IUG4"/>
<dbReference type="CDD" id="cd21740">
    <property type="entry name" value="C2_II_SUZ12"/>
    <property type="match status" value="1"/>
</dbReference>
<keyword evidence="4" id="KW-0862">Zinc</keyword>
<feature type="compositionally biased region" description="Basic residues" evidence="8">
    <location>
        <begin position="16"/>
        <end position="25"/>
    </location>
</feature>
<evidence type="ECO:0000256" key="4">
    <source>
        <dbReference type="ARBA" id="ARBA00022833"/>
    </source>
</evidence>
<dbReference type="InParanoid" id="A0A1S3IUG4"/>
<dbReference type="Proteomes" id="UP000085678">
    <property type="component" value="Unplaced"/>
</dbReference>
<proteinExistence type="inferred from homology"/>
<gene>
    <name evidence="12" type="primary">LOC106167361</name>
</gene>
<evidence type="ECO:0000256" key="1">
    <source>
        <dbReference type="ARBA" id="ARBA00007416"/>
    </source>
</evidence>
<dbReference type="GO" id="GO:0016586">
    <property type="term" value="C:RSC-type complex"/>
    <property type="evidence" value="ECO:0007669"/>
    <property type="project" value="TreeGrafter"/>
</dbReference>
<reference evidence="12" key="1">
    <citation type="submission" date="2025-08" db="UniProtKB">
        <authorList>
            <consortium name="RefSeq"/>
        </authorList>
    </citation>
    <scope>IDENTIFICATION</scope>
    <source>
        <tissue evidence="12">Gonads</tissue>
    </source>
</reference>
<evidence type="ECO:0000256" key="5">
    <source>
        <dbReference type="ARBA" id="ARBA00022853"/>
    </source>
</evidence>
<dbReference type="InterPro" id="IPR019135">
    <property type="entry name" value="Polycomb_protein_VEFS-Box"/>
</dbReference>
<feature type="domain" description="Polycomb protein SUZ12-like zinc finger" evidence="10">
    <location>
        <begin position="370"/>
        <end position="437"/>
    </location>
</feature>
<feature type="region of interest" description="Disordered" evidence="8">
    <location>
        <begin position="214"/>
        <end position="236"/>
    </location>
</feature>
<dbReference type="GO" id="GO:0035098">
    <property type="term" value="C:ESC/E(Z) complex"/>
    <property type="evidence" value="ECO:0007669"/>
    <property type="project" value="TreeGrafter"/>
</dbReference>
<keyword evidence="5" id="KW-0156">Chromatin regulator</keyword>
<dbReference type="KEGG" id="lak:106167361"/>
<evidence type="ECO:0000256" key="2">
    <source>
        <dbReference type="ARBA" id="ARBA00022723"/>
    </source>
</evidence>
<protein>
    <submittedName>
        <fullName evidence="12">Polycomb protein suz12</fullName>
    </submittedName>
</protein>
<dbReference type="CDD" id="cd21750">
    <property type="entry name" value="ZnB-Zn_SUZ12"/>
    <property type="match status" value="1"/>
</dbReference>
<organism evidence="11 12">
    <name type="scientific">Lingula anatina</name>
    <name type="common">Brachiopod</name>
    <name type="synonym">Lingula unguis</name>
    <dbReference type="NCBI Taxonomy" id="7574"/>
    <lineage>
        <taxon>Eukaryota</taxon>
        <taxon>Metazoa</taxon>
        <taxon>Spiralia</taxon>
        <taxon>Lophotrochozoa</taxon>
        <taxon>Brachiopoda</taxon>
        <taxon>Linguliformea</taxon>
        <taxon>Lingulata</taxon>
        <taxon>Lingulida</taxon>
        <taxon>Linguloidea</taxon>
        <taxon>Lingulidae</taxon>
        <taxon>Lingula</taxon>
    </lineage>
</organism>
<dbReference type="RefSeq" id="XP_013401571.1">
    <property type="nucleotide sequence ID" value="XM_013546117.1"/>
</dbReference>
<evidence type="ECO:0000256" key="3">
    <source>
        <dbReference type="ARBA" id="ARBA00022771"/>
    </source>
</evidence>
<evidence type="ECO:0000313" key="12">
    <source>
        <dbReference type="RefSeq" id="XP_013401571.1"/>
    </source>
</evidence>
<comment type="similarity">
    <text evidence="1">Belongs to the VEFS (VRN2-EMF2-FIS2-SU(Z)12) family.</text>
</comment>
<dbReference type="Pfam" id="PF09733">
    <property type="entry name" value="VEFS-Box"/>
    <property type="match status" value="1"/>
</dbReference>
<sequence>MTLSRGIDEVGQILRSKMRPKKKEKVSKEEKKPQFEQIQADHELFLQAFEKPTQIYRYLRTRNLIAPVFLNRTLTYMKDRNTRTNKDRETFKVDSLLEKVEAKQNQTTPHNYKTEYMSFTFTGFYDKQENFASDTVDVEAFLVKICHKKRKDVSSPVMQVSIGTVQVPVNPHQRSPSKAAAISVASEKFNYNNGHAVKSYMLLIKVTVKGSHSCNGSVSHSPSSEPPTKRRKNGKVSDMDGTELIFGAELVIYDKHKRCLLTDGDYELALTDLTSRMSPKKQATWETVMDGKAVGPFEVFSICPTLKFKLLWSEAPVNGPVSPPSPLVSDSEFLHNNQYNDAIDNRITSRESSPEKKTKNGLLPPAKKKTRIFYQFLYNNNTRQQTEAHDDLRCPWCSINCLQLYCLLRHLRLCHARFNFVFVHHPKGAQINVSINEGYDGSYLGNPQDLHSHIGYAFCRQGPVRRTPVTQVLVYRPTRPKFSLLEFMESEESDPHNTRQLAQGHNRLYYHTGTCQPVRPQEIDEDSESENDPMWLREKTIQMLDEFTDVNEGEKEIMKMWNIHVMRNNYIADCQFTTACQTFVAEHGVTIVEKNLCRNFLLHMINLYDFGLIKPEIITQTMMSINRIKDEITS</sequence>
<evidence type="ECO:0000256" key="8">
    <source>
        <dbReference type="SAM" id="MobiDB-lite"/>
    </source>
</evidence>
<dbReference type="PANTHER" id="PTHR22597:SF0">
    <property type="entry name" value="POLYCOMB PROTEIN SUZ12"/>
    <property type="match status" value="1"/>
</dbReference>
<keyword evidence="11" id="KW-1185">Reference proteome</keyword>
<dbReference type="InterPro" id="IPR057540">
    <property type="entry name" value="Znf_SUZ12"/>
</dbReference>
<dbReference type="FunCoup" id="A0A1S3IUG4">
    <property type="interactions" value="2444"/>
</dbReference>
<dbReference type="OrthoDB" id="166746at2759"/>
<keyword evidence="3" id="KW-0863">Zinc-finger</keyword>
<dbReference type="CDD" id="cd21551">
    <property type="entry name" value="VEFS-box_SUZ12"/>
    <property type="match status" value="1"/>
</dbReference>
<feature type="domain" description="Polycomb protein VEFS-Box" evidence="9">
    <location>
        <begin position="499"/>
        <end position="616"/>
    </location>
</feature>
<keyword evidence="2" id="KW-0479">Metal-binding</keyword>
<dbReference type="GO" id="GO:0008270">
    <property type="term" value="F:zinc ion binding"/>
    <property type="evidence" value="ECO:0007669"/>
    <property type="project" value="UniProtKB-KW"/>
</dbReference>
<evidence type="ECO:0000313" key="11">
    <source>
        <dbReference type="Proteomes" id="UP000085678"/>
    </source>
</evidence>